<dbReference type="PANTHER" id="PTHR43280:SF2">
    <property type="entry name" value="HTH-TYPE TRANSCRIPTIONAL REGULATOR EXSA"/>
    <property type="match status" value="1"/>
</dbReference>
<dbReference type="AlphaFoldDB" id="A0A2R5EPH2"/>
<evidence type="ECO:0000313" key="5">
    <source>
        <dbReference type="EMBL" id="GBG08590.1"/>
    </source>
</evidence>
<dbReference type="InterPro" id="IPR009057">
    <property type="entry name" value="Homeodomain-like_sf"/>
</dbReference>
<dbReference type="EMBL" id="BDQX01000171">
    <property type="protein sequence ID" value="GBG08590.1"/>
    <property type="molecule type" value="Genomic_DNA"/>
</dbReference>
<dbReference type="GO" id="GO:0003700">
    <property type="term" value="F:DNA-binding transcription factor activity"/>
    <property type="evidence" value="ECO:0007669"/>
    <property type="project" value="InterPro"/>
</dbReference>
<evidence type="ECO:0000259" key="4">
    <source>
        <dbReference type="PROSITE" id="PS01124"/>
    </source>
</evidence>
<dbReference type="InterPro" id="IPR014710">
    <property type="entry name" value="RmlC-like_jellyroll"/>
</dbReference>
<proteinExistence type="predicted"/>
<dbReference type="SUPFAM" id="SSF46689">
    <property type="entry name" value="Homeodomain-like"/>
    <property type="match status" value="2"/>
</dbReference>
<dbReference type="InterPro" id="IPR018060">
    <property type="entry name" value="HTH_AraC"/>
</dbReference>
<evidence type="ECO:0000256" key="2">
    <source>
        <dbReference type="ARBA" id="ARBA00023125"/>
    </source>
</evidence>
<comment type="caution">
    <text evidence="5">The sequence shown here is derived from an EMBL/GenBank/DDBJ whole genome shotgun (WGS) entry which is preliminary data.</text>
</comment>
<dbReference type="SMART" id="SM00342">
    <property type="entry name" value="HTH_ARAC"/>
    <property type="match status" value="1"/>
</dbReference>
<dbReference type="Gene3D" id="1.10.10.60">
    <property type="entry name" value="Homeodomain-like"/>
    <property type="match status" value="2"/>
</dbReference>
<protein>
    <recommendedName>
        <fullName evidence="4">HTH araC/xylS-type domain-containing protein</fullName>
    </recommendedName>
</protein>
<dbReference type="GO" id="GO:0043565">
    <property type="term" value="F:sequence-specific DNA binding"/>
    <property type="evidence" value="ECO:0007669"/>
    <property type="project" value="InterPro"/>
</dbReference>
<reference evidence="5 6" key="1">
    <citation type="submission" date="2017-08" db="EMBL/GenBank/DDBJ databases">
        <title>Substantial Increase in Enzyme Production by Combined Drug-Resistance Mutations in Paenibacillus agaridevorans.</title>
        <authorList>
            <person name="Tanaka Y."/>
            <person name="Funane K."/>
            <person name="Hosaka T."/>
            <person name="Shiwa Y."/>
            <person name="Fujita N."/>
            <person name="Miyazaki T."/>
            <person name="Yoshikawa H."/>
            <person name="Murakami K."/>
            <person name="Kasahara K."/>
            <person name="Inaoka T."/>
            <person name="Hiraga Y."/>
            <person name="Ochi K."/>
        </authorList>
    </citation>
    <scope>NUCLEOTIDE SEQUENCE [LARGE SCALE GENOMIC DNA]</scope>
    <source>
        <strain evidence="5 6">T-3040</strain>
    </source>
</reference>
<accession>A0A2R5EPH2</accession>
<dbReference type="Pfam" id="PF02311">
    <property type="entry name" value="AraC_binding"/>
    <property type="match status" value="1"/>
</dbReference>
<dbReference type="Gene3D" id="2.60.120.10">
    <property type="entry name" value="Jelly Rolls"/>
    <property type="match status" value="1"/>
</dbReference>
<dbReference type="Proteomes" id="UP000245202">
    <property type="component" value="Unassembled WGS sequence"/>
</dbReference>
<name>A0A2R5EPH2_9BACL</name>
<dbReference type="Pfam" id="PF12833">
    <property type="entry name" value="HTH_18"/>
    <property type="match status" value="1"/>
</dbReference>
<dbReference type="PROSITE" id="PS01124">
    <property type="entry name" value="HTH_ARAC_FAMILY_2"/>
    <property type="match status" value="1"/>
</dbReference>
<dbReference type="PANTHER" id="PTHR43280">
    <property type="entry name" value="ARAC-FAMILY TRANSCRIPTIONAL REGULATOR"/>
    <property type="match status" value="1"/>
</dbReference>
<dbReference type="SUPFAM" id="SSF51215">
    <property type="entry name" value="Regulatory protein AraC"/>
    <property type="match status" value="1"/>
</dbReference>
<evidence type="ECO:0000256" key="3">
    <source>
        <dbReference type="ARBA" id="ARBA00023163"/>
    </source>
</evidence>
<evidence type="ECO:0000256" key="1">
    <source>
        <dbReference type="ARBA" id="ARBA00023015"/>
    </source>
</evidence>
<feature type="domain" description="HTH araC/xylS-type" evidence="4">
    <location>
        <begin position="183"/>
        <end position="281"/>
    </location>
</feature>
<dbReference type="InterPro" id="IPR003313">
    <property type="entry name" value="AraC-bd"/>
</dbReference>
<dbReference type="RefSeq" id="WP_179215342.1">
    <property type="nucleotide sequence ID" value="NZ_BDQX01000171.1"/>
</dbReference>
<keyword evidence="3" id="KW-0804">Transcription</keyword>
<organism evidence="5 6">
    <name type="scientific">Paenibacillus agaridevorans</name>
    <dbReference type="NCBI Taxonomy" id="171404"/>
    <lineage>
        <taxon>Bacteria</taxon>
        <taxon>Bacillati</taxon>
        <taxon>Bacillota</taxon>
        <taxon>Bacilli</taxon>
        <taxon>Bacillales</taxon>
        <taxon>Paenibacillaceae</taxon>
        <taxon>Paenibacillus</taxon>
    </lineage>
</organism>
<sequence length="293" mass="33729">MVKSMRLNIEYEHDIAINAFYWTPRSYREPLHYHASLEIGCCVSGEGEFYFGSKKYVVAPGDIFIVNHTERHIACSAEHNPSSYLFLNFDPGLLLEEDERLLLPFSIPSERFQNLIPSDSALATAIWPLMQSIWLELDRKLEGYQMMAKGLLLQIVSHLLRSCSTDIPPSEWREITDSFSNFRIISAYMQEHFNEPLDLEQLARMLHLSSSRVSRMFQEVLGRGFKDYLLLLRLAEARRLLVRTDMPVTEVCFASGFQSVSSFYRLFAGAEGISPMAYRNKYSGIAIFENELP</sequence>
<keyword evidence="6" id="KW-1185">Reference proteome</keyword>
<keyword evidence="2" id="KW-0238">DNA-binding</keyword>
<gene>
    <name evidence="5" type="ORF">PAT3040_03178</name>
</gene>
<dbReference type="InterPro" id="IPR037923">
    <property type="entry name" value="HTH-like"/>
</dbReference>
<evidence type="ECO:0000313" key="6">
    <source>
        <dbReference type="Proteomes" id="UP000245202"/>
    </source>
</evidence>
<keyword evidence="1" id="KW-0805">Transcription regulation</keyword>